<dbReference type="PANTHER" id="PTHR31827:SF1">
    <property type="entry name" value="EMB|CAB89363.1"/>
    <property type="match status" value="1"/>
</dbReference>
<proteinExistence type="predicted"/>
<comment type="caution">
    <text evidence="1">The sequence shown here is derived from an EMBL/GenBank/DDBJ whole genome shotgun (WGS) entry which is preliminary data.</text>
</comment>
<gene>
    <name evidence="1" type="ORF">Ae201684_002452</name>
</gene>
<dbReference type="PANTHER" id="PTHR31827">
    <property type="entry name" value="EMB|CAB89363.1"/>
    <property type="match status" value="1"/>
</dbReference>
<name>A0A6G0XQF8_9STRA</name>
<evidence type="ECO:0000313" key="1">
    <source>
        <dbReference type="EMBL" id="KAF0742753.1"/>
    </source>
</evidence>
<dbReference type="AlphaFoldDB" id="A0A6G0XQF8"/>
<sequence>MVITTAKCFFEGCNKPVEAHSWRCAFHKGRDRCSVVDCRRQAYARKLCTRHGGKTKCLVEGCMFQSRSMGLCAKHGVKRKPRLCCVPDCGKTAHSRRYCTRHGDGGRCNAPGCESYARRAGVCCRHSNPPRKRWEDDVKMDEISMVESFVELFNTEDLVDHHQERHYLEWKKSIHPVDLGILHVVNHM</sequence>
<dbReference type="Proteomes" id="UP000481153">
    <property type="component" value="Unassembled WGS sequence"/>
</dbReference>
<keyword evidence="2" id="KW-1185">Reference proteome</keyword>
<evidence type="ECO:0008006" key="3">
    <source>
        <dbReference type="Google" id="ProtNLM"/>
    </source>
</evidence>
<dbReference type="VEuPathDB" id="FungiDB:AeMF1_003398"/>
<dbReference type="EMBL" id="VJMJ01000025">
    <property type="protein sequence ID" value="KAF0742753.1"/>
    <property type="molecule type" value="Genomic_DNA"/>
</dbReference>
<accession>A0A6G0XQF8</accession>
<evidence type="ECO:0000313" key="2">
    <source>
        <dbReference type="Proteomes" id="UP000481153"/>
    </source>
</evidence>
<protein>
    <recommendedName>
        <fullName evidence="3">WRKY transcription factor 19</fullName>
    </recommendedName>
</protein>
<organism evidence="1 2">
    <name type="scientific">Aphanomyces euteiches</name>
    <dbReference type="NCBI Taxonomy" id="100861"/>
    <lineage>
        <taxon>Eukaryota</taxon>
        <taxon>Sar</taxon>
        <taxon>Stramenopiles</taxon>
        <taxon>Oomycota</taxon>
        <taxon>Saprolegniomycetes</taxon>
        <taxon>Saprolegniales</taxon>
        <taxon>Verrucalvaceae</taxon>
        <taxon>Aphanomyces</taxon>
    </lineage>
</organism>
<reference evidence="1 2" key="1">
    <citation type="submission" date="2019-07" db="EMBL/GenBank/DDBJ databases">
        <title>Genomics analysis of Aphanomyces spp. identifies a new class of oomycete effector associated with host adaptation.</title>
        <authorList>
            <person name="Gaulin E."/>
        </authorList>
    </citation>
    <scope>NUCLEOTIDE SEQUENCE [LARGE SCALE GENOMIC DNA]</scope>
    <source>
        <strain evidence="1 2">ATCC 201684</strain>
    </source>
</reference>